<name>A0A2P2KDL8_RHIMU</name>
<feature type="compositionally biased region" description="Basic and acidic residues" evidence="1">
    <location>
        <begin position="25"/>
        <end position="40"/>
    </location>
</feature>
<feature type="region of interest" description="Disordered" evidence="1">
    <location>
        <begin position="1"/>
        <end position="40"/>
    </location>
</feature>
<accession>A0A2P2KDL8</accession>
<reference evidence="2" key="1">
    <citation type="submission" date="2018-02" db="EMBL/GenBank/DDBJ databases">
        <title>Rhizophora mucronata_Transcriptome.</title>
        <authorList>
            <person name="Meera S.P."/>
            <person name="Sreeshan A."/>
            <person name="Augustine A."/>
        </authorList>
    </citation>
    <scope>NUCLEOTIDE SEQUENCE</scope>
    <source>
        <tissue evidence="2">Leaf</tissue>
    </source>
</reference>
<evidence type="ECO:0000313" key="2">
    <source>
        <dbReference type="EMBL" id="MBX03808.1"/>
    </source>
</evidence>
<protein>
    <submittedName>
        <fullName evidence="2">AP-1 complex subunit mu-2</fullName>
    </submittedName>
</protein>
<dbReference type="EMBL" id="GGEC01023324">
    <property type="protein sequence ID" value="MBX03808.1"/>
    <property type="molecule type" value="Transcribed_RNA"/>
</dbReference>
<dbReference type="AlphaFoldDB" id="A0A2P2KDL8"/>
<organism evidence="2">
    <name type="scientific">Rhizophora mucronata</name>
    <name type="common">Asiatic mangrove</name>
    <dbReference type="NCBI Taxonomy" id="61149"/>
    <lineage>
        <taxon>Eukaryota</taxon>
        <taxon>Viridiplantae</taxon>
        <taxon>Streptophyta</taxon>
        <taxon>Embryophyta</taxon>
        <taxon>Tracheophyta</taxon>
        <taxon>Spermatophyta</taxon>
        <taxon>Magnoliopsida</taxon>
        <taxon>eudicotyledons</taxon>
        <taxon>Gunneridae</taxon>
        <taxon>Pentapetalae</taxon>
        <taxon>rosids</taxon>
        <taxon>fabids</taxon>
        <taxon>Malpighiales</taxon>
        <taxon>Rhizophoraceae</taxon>
        <taxon>Rhizophora</taxon>
    </lineage>
</organism>
<evidence type="ECO:0000256" key="1">
    <source>
        <dbReference type="SAM" id="MobiDB-lite"/>
    </source>
</evidence>
<proteinExistence type="predicted"/>
<sequence length="40" mass="4604">MRSNDPSGGMKDIVRSFSKRARRTHLTEKERGKITWAKGD</sequence>